<dbReference type="EMBL" id="MN629346">
    <property type="protein sequence ID" value="QJR99802.1"/>
    <property type="molecule type" value="Genomic_DNA"/>
</dbReference>
<evidence type="ECO:0000313" key="3">
    <source>
        <dbReference type="EMBL" id="QJR99802.1"/>
    </source>
</evidence>
<sequence length="120" mass="13550">MDNQHRKINGFRELEQVEIDLMNEVKAAELMLLSLHDKIAAHLNTQDYADDRVRVATLNAQGGAFYTCPEPSPDIVERHKQTEPRRWLAIAKTDLQTGLMAMTRAISQPTPVLPESVDRG</sequence>
<reference evidence="3" key="1">
    <citation type="submission" date="2019-10" db="EMBL/GenBank/DDBJ databases">
        <authorList>
            <person name="Zhou D."/>
            <person name="Cheng Q."/>
        </authorList>
    </citation>
    <scope>NUCLEOTIDE SEQUENCE</scope>
    <source>
        <strain evidence="3">1507-17068</strain>
        <plasmid evidence="3">p717068-IMP</plasmid>
    </source>
</reference>
<dbReference type="AlphaFoldDB" id="A0A6M4NQB2"/>
<name>A0A6M4NQB2_AERCA</name>
<dbReference type="Pfam" id="PF24729">
    <property type="entry name" value="Acb2_Tad1_hairpin"/>
    <property type="match status" value="1"/>
</dbReference>
<dbReference type="RefSeq" id="WP_181715924.1">
    <property type="nucleotide sequence ID" value="NZ_CP091177.1"/>
</dbReference>
<proteinExistence type="predicted"/>
<protein>
    <recommendedName>
        <fullName evidence="2">Acb2/Tad1 hairpin domain-containing protein</fullName>
    </recommendedName>
</protein>
<dbReference type="GO" id="GO:0000166">
    <property type="term" value="F:nucleotide binding"/>
    <property type="evidence" value="ECO:0007669"/>
    <property type="project" value="UniProtKB-KW"/>
</dbReference>
<keyword evidence="3" id="KW-0614">Plasmid</keyword>
<feature type="domain" description="Acb2/Tad1 hairpin" evidence="2">
    <location>
        <begin position="8"/>
        <end position="106"/>
    </location>
</feature>
<organism evidence="3">
    <name type="scientific">Aeromonas caviae</name>
    <name type="common">Aeromonas punctata</name>
    <dbReference type="NCBI Taxonomy" id="648"/>
    <lineage>
        <taxon>Bacteria</taxon>
        <taxon>Pseudomonadati</taxon>
        <taxon>Pseudomonadota</taxon>
        <taxon>Gammaproteobacteria</taxon>
        <taxon>Aeromonadales</taxon>
        <taxon>Aeromonadaceae</taxon>
        <taxon>Aeromonas</taxon>
    </lineage>
</organism>
<dbReference type="InterPro" id="IPR056098">
    <property type="entry name" value="Acb2/Tad1_hairpin"/>
</dbReference>
<evidence type="ECO:0000259" key="2">
    <source>
        <dbReference type="Pfam" id="PF24729"/>
    </source>
</evidence>
<accession>A0A6M4NQB2</accession>
<geneLocation type="plasmid" evidence="3">
    <name>p717068-IMP</name>
</geneLocation>
<keyword evidence="1" id="KW-0547">Nucleotide-binding</keyword>
<evidence type="ECO:0000256" key="1">
    <source>
        <dbReference type="ARBA" id="ARBA00022741"/>
    </source>
</evidence>